<reference evidence="2 3" key="1">
    <citation type="submission" date="2025-05" db="UniProtKB">
        <authorList>
            <consortium name="RefSeq"/>
        </authorList>
    </citation>
    <scope>NUCLEOTIDE SEQUENCE [LARGE SCALE GENOMIC DNA]</scope>
    <source>
        <tissue evidence="3 4">Seedling</tissue>
    </source>
</reference>
<evidence type="ECO:0000313" key="4">
    <source>
        <dbReference type="RefSeq" id="XP_060672983.1"/>
    </source>
</evidence>
<proteinExistence type="predicted"/>
<dbReference type="InterPro" id="IPR013083">
    <property type="entry name" value="Znf_RING/FYVE/PHD"/>
</dbReference>
<name>A0ABM4A8C6_ZIZJJ</name>
<evidence type="ECO:0000313" key="3">
    <source>
        <dbReference type="RefSeq" id="XP_060672980.1"/>
    </source>
</evidence>
<feature type="region of interest" description="Disordered" evidence="1">
    <location>
        <begin position="287"/>
        <end position="328"/>
    </location>
</feature>
<feature type="compositionally biased region" description="Basic and acidic residues" evidence="1">
    <location>
        <begin position="288"/>
        <end position="297"/>
    </location>
</feature>
<sequence>MLKLLTNLICGKGQILIFCGGILIKKKKKKMPKVRRVHSSSFDGSRAPYPCTSKDGDSCKPPNADSLKNVKEWDEARCPICMEHPHNAVLLKCSSYENGCRPYMCNTSYRHSNCFDQFCKSSMLYPSTAILQEIPLTSTASRRMSEERSLPGQTMSCASQLQSKLVCPLCRGEIFGYNVVEPARQYMNNKVRSCSSESCHFSGTYSELRRHARSEHPSARPSEVDPTRQRDWVRLEHEMEVEDVLSLFQTGFEEESESNPSVNIRSFMLSFILSVFLPSFEFVAVTHQSDDPRDREHSHNRRSTRMPRLNYDVDSSSSATRRSHSFYESNPRARRLRFRANDAASIPVTRRSNGWPSDRIPHARGLRWRNQRWWSSSNNQHQR</sequence>
<dbReference type="InterPro" id="IPR012866">
    <property type="entry name" value="DUF1644"/>
</dbReference>
<accession>A0ABM4A8C6</accession>
<dbReference type="RefSeq" id="XP_060672986.1">
    <property type="nucleotide sequence ID" value="XM_060817003.1"/>
</dbReference>
<dbReference type="Pfam" id="PF07800">
    <property type="entry name" value="DUF1644"/>
    <property type="match status" value="1"/>
</dbReference>
<evidence type="ECO:0000313" key="2">
    <source>
        <dbReference type="Proteomes" id="UP001652623"/>
    </source>
</evidence>
<dbReference type="RefSeq" id="XP_060672983.1">
    <property type="nucleotide sequence ID" value="XM_060817000.1"/>
</dbReference>
<gene>
    <name evidence="3 4 5" type="primary">LOC107405768</name>
</gene>
<organism evidence="2 3">
    <name type="scientific">Ziziphus jujuba</name>
    <name type="common">Chinese jujube</name>
    <name type="synonym">Ziziphus sativa</name>
    <dbReference type="NCBI Taxonomy" id="326968"/>
    <lineage>
        <taxon>Eukaryota</taxon>
        <taxon>Viridiplantae</taxon>
        <taxon>Streptophyta</taxon>
        <taxon>Embryophyta</taxon>
        <taxon>Tracheophyta</taxon>
        <taxon>Spermatophyta</taxon>
        <taxon>Magnoliopsida</taxon>
        <taxon>eudicotyledons</taxon>
        <taxon>Gunneridae</taxon>
        <taxon>Pentapetalae</taxon>
        <taxon>rosids</taxon>
        <taxon>fabids</taxon>
        <taxon>Rosales</taxon>
        <taxon>Rhamnaceae</taxon>
        <taxon>Paliureae</taxon>
        <taxon>Ziziphus</taxon>
    </lineage>
</organism>
<dbReference type="PANTHER" id="PTHR31197">
    <property type="entry name" value="OS01G0612600 PROTEIN"/>
    <property type="match status" value="1"/>
</dbReference>
<dbReference type="Gene3D" id="3.30.40.10">
    <property type="entry name" value="Zinc/RING finger domain, C3HC4 (zinc finger)"/>
    <property type="match status" value="1"/>
</dbReference>
<evidence type="ECO:0000313" key="5">
    <source>
        <dbReference type="RefSeq" id="XP_060672986.1"/>
    </source>
</evidence>
<dbReference type="PANTHER" id="PTHR31197:SF29">
    <property type="entry name" value="C2H2-TYPE DOMAIN-CONTAINING PROTEIN"/>
    <property type="match status" value="1"/>
</dbReference>
<dbReference type="RefSeq" id="XP_060672980.1">
    <property type="nucleotide sequence ID" value="XM_060816997.1"/>
</dbReference>
<dbReference type="Proteomes" id="UP001652623">
    <property type="component" value="Chromosome 1"/>
</dbReference>
<protein>
    <submittedName>
        <fullName evidence="3 4">Uncharacterized protein LOC107405768 isoform X1</fullName>
    </submittedName>
</protein>
<evidence type="ECO:0000256" key="1">
    <source>
        <dbReference type="SAM" id="MobiDB-lite"/>
    </source>
</evidence>
<dbReference type="GeneID" id="107405768"/>
<keyword evidence="2" id="KW-1185">Reference proteome</keyword>